<dbReference type="Proteomes" id="UP001314263">
    <property type="component" value="Unassembled WGS sequence"/>
</dbReference>
<protein>
    <recommendedName>
        <fullName evidence="1">Protein kinase domain-containing protein</fullName>
    </recommendedName>
</protein>
<dbReference type="InterPro" id="IPR000719">
    <property type="entry name" value="Prot_kinase_dom"/>
</dbReference>
<name>A0AAV1HP36_9CHLO</name>
<evidence type="ECO:0000313" key="3">
    <source>
        <dbReference type="Proteomes" id="UP001314263"/>
    </source>
</evidence>
<sequence>MEGSSSRIRRSQSLKDFMQRLGFLSFLPSRRQQGTGLHEAVPYAVICRSIVKTASPEEPAVLQALAQAGAGNECLIVEITPGGTLQDLLSRQMQTGGGKLYSDLNVCRWTLQLASALSYLHGQEPRIAFRDLSPANVLLTSRNPRTADVKLINFGLAREIPSSCKLLLQKDGSSCSVPTVQGRHVDVWSGVDQCAYMEATPQTGSCMYVAPEVTRRESYDESCDIFALGCLLYDLWTRQLRFVALFEHAAHANVLGQYAARVASGYRPNIPSEMPEDIASVITACWAQQPSGRPSAAEVLVRLQAVLAVLEGQNRVRLIPFSRISLSRVSCSHTHDQAECSTGQTLEGPVARSLPTLSSWLSRTSLASGKQSSSPKL</sequence>
<dbReference type="PROSITE" id="PS50011">
    <property type="entry name" value="PROTEIN_KINASE_DOM"/>
    <property type="match status" value="1"/>
</dbReference>
<proteinExistence type="predicted"/>
<reference evidence="2 3" key="1">
    <citation type="submission" date="2023-10" db="EMBL/GenBank/DDBJ databases">
        <authorList>
            <person name="Maclean D."/>
            <person name="Macfadyen A."/>
        </authorList>
    </citation>
    <scope>NUCLEOTIDE SEQUENCE [LARGE SCALE GENOMIC DNA]</scope>
</reference>
<dbReference type="PANTHER" id="PTHR44329:SF289">
    <property type="entry name" value="SERINE_THREONINE-PROTEIN KINASE VIK"/>
    <property type="match status" value="1"/>
</dbReference>
<dbReference type="EMBL" id="CAUYUE010000001">
    <property type="protein sequence ID" value="CAK0731673.1"/>
    <property type="molecule type" value="Genomic_DNA"/>
</dbReference>
<gene>
    <name evidence="2" type="ORF">CVIRNUC_000027</name>
</gene>
<dbReference type="Pfam" id="PF00069">
    <property type="entry name" value="Pkinase"/>
    <property type="match status" value="1"/>
</dbReference>
<dbReference type="Gene3D" id="1.10.510.10">
    <property type="entry name" value="Transferase(Phosphotransferase) domain 1"/>
    <property type="match status" value="1"/>
</dbReference>
<feature type="domain" description="Protein kinase" evidence="1">
    <location>
        <begin position="1"/>
        <end position="307"/>
    </location>
</feature>
<dbReference type="GO" id="GO:0004674">
    <property type="term" value="F:protein serine/threonine kinase activity"/>
    <property type="evidence" value="ECO:0007669"/>
    <property type="project" value="TreeGrafter"/>
</dbReference>
<dbReference type="InterPro" id="IPR051681">
    <property type="entry name" value="Ser/Thr_Kinases-Pseudokinases"/>
</dbReference>
<dbReference type="InterPro" id="IPR011009">
    <property type="entry name" value="Kinase-like_dom_sf"/>
</dbReference>
<organism evidence="2 3">
    <name type="scientific">Coccomyxa viridis</name>
    <dbReference type="NCBI Taxonomy" id="1274662"/>
    <lineage>
        <taxon>Eukaryota</taxon>
        <taxon>Viridiplantae</taxon>
        <taxon>Chlorophyta</taxon>
        <taxon>core chlorophytes</taxon>
        <taxon>Trebouxiophyceae</taxon>
        <taxon>Trebouxiophyceae incertae sedis</taxon>
        <taxon>Coccomyxaceae</taxon>
        <taxon>Coccomyxa</taxon>
    </lineage>
</organism>
<evidence type="ECO:0000259" key="1">
    <source>
        <dbReference type="PROSITE" id="PS50011"/>
    </source>
</evidence>
<dbReference type="AlphaFoldDB" id="A0AAV1HP36"/>
<dbReference type="SUPFAM" id="SSF56112">
    <property type="entry name" value="Protein kinase-like (PK-like)"/>
    <property type="match status" value="1"/>
</dbReference>
<dbReference type="GO" id="GO:0005524">
    <property type="term" value="F:ATP binding"/>
    <property type="evidence" value="ECO:0007669"/>
    <property type="project" value="InterPro"/>
</dbReference>
<dbReference type="SMART" id="SM00220">
    <property type="entry name" value="S_TKc"/>
    <property type="match status" value="1"/>
</dbReference>
<comment type="caution">
    <text evidence="2">The sequence shown here is derived from an EMBL/GenBank/DDBJ whole genome shotgun (WGS) entry which is preliminary data.</text>
</comment>
<dbReference type="PANTHER" id="PTHR44329">
    <property type="entry name" value="SERINE/THREONINE-PROTEIN KINASE TNNI3K-RELATED"/>
    <property type="match status" value="1"/>
</dbReference>
<accession>A0AAV1HP36</accession>
<evidence type="ECO:0000313" key="2">
    <source>
        <dbReference type="EMBL" id="CAK0731673.1"/>
    </source>
</evidence>
<keyword evidence="3" id="KW-1185">Reference proteome</keyword>